<reference evidence="2 3" key="1">
    <citation type="submission" date="2021-01" db="EMBL/GenBank/DDBJ databases">
        <title>Genomic Encyclopedia of Type Strains, Phase IV (KMG-IV): sequencing the most valuable type-strain genomes for metagenomic binning, comparative biology and taxonomic classification.</title>
        <authorList>
            <person name="Goeker M."/>
        </authorList>
    </citation>
    <scope>NUCLEOTIDE SEQUENCE [LARGE SCALE GENOMIC DNA]</scope>
    <source>
        <strain evidence="2 3">DSM 25540</strain>
    </source>
</reference>
<feature type="transmembrane region" description="Helical" evidence="1">
    <location>
        <begin position="7"/>
        <end position="26"/>
    </location>
</feature>
<dbReference type="EMBL" id="JAFBEC010000001">
    <property type="protein sequence ID" value="MBM7631025.1"/>
    <property type="molecule type" value="Genomic_DNA"/>
</dbReference>
<gene>
    <name evidence="2" type="ORF">JOD17_000116</name>
</gene>
<name>A0ABS2P6J4_9BACL</name>
<evidence type="ECO:0000313" key="3">
    <source>
        <dbReference type="Proteomes" id="UP000741863"/>
    </source>
</evidence>
<keyword evidence="1" id="KW-0812">Transmembrane</keyword>
<accession>A0ABS2P6J4</accession>
<keyword evidence="3" id="KW-1185">Reference proteome</keyword>
<dbReference type="RefSeq" id="WP_204695211.1">
    <property type="nucleotide sequence ID" value="NZ_JAFBEC010000001.1"/>
</dbReference>
<evidence type="ECO:0000256" key="1">
    <source>
        <dbReference type="SAM" id="Phobius"/>
    </source>
</evidence>
<dbReference type="Proteomes" id="UP000741863">
    <property type="component" value="Unassembled WGS sequence"/>
</dbReference>
<evidence type="ECO:0000313" key="2">
    <source>
        <dbReference type="EMBL" id="MBM7631025.1"/>
    </source>
</evidence>
<keyword evidence="1" id="KW-0472">Membrane</keyword>
<organism evidence="2 3">
    <name type="scientific">Geomicrobium sediminis</name>
    <dbReference type="NCBI Taxonomy" id="1347788"/>
    <lineage>
        <taxon>Bacteria</taxon>
        <taxon>Bacillati</taxon>
        <taxon>Bacillota</taxon>
        <taxon>Bacilli</taxon>
        <taxon>Bacillales</taxon>
        <taxon>Geomicrobium</taxon>
    </lineage>
</organism>
<keyword evidence="1" id="KW-1133">Transmembrane helix</keyword>
<comment type="caution">
    <text evidence="2">The sequence shown here is derived from an EMBL/GenBank/DDBJ whole genome shotgun (WGS) entry which is preliminary data.</text>
</comment>
<protein>
    <submittedName>
        <fullName evidence="2">Uncharacterized protein</fullName>
    </submittedName>
</protein>
<sequence length="58" mass="6621">MRHITGLYIIMTSIFFLNYTSVFLLNNNYSGIIGWITGILFLVGTVYFVAAKRERLTG</sequence>
<feature type="transmembrane region" description="Helical" evidence="1">
    <location>
        <begin position="32"/>
        <end position="50"/>
    </location>
</feature>
<proteinExistence type="predicted"/>